<evidence type="ECO:0000313" key="3">
    <source>
        <dbReference type="Proteomes" id="UP001359559"/>
    </source>
</evidence>
<feature type="compositionally biased region" description="Basic and acidic residues" evidence="1">
    <location>
        <begin position="112"/>
        <end position="125"/>
    </location>
</feature>
<dbReference type="EMBL" id="JAYKXN010000006">
    <property type="protein sequence ID" value="KAK7278939.1"/>
    <property type="molecule type" value="Genomic_DNA"/>
</dbReference>
<comment type="caution">
    <text evidence="2">The sequence shown here is derived from an EMBL/GenBank/DDBJ whole genome shotgun (WGS) entry which is preliminary data.</text>
</comment>
<organism evidence="2 3">
    <name type="scientific">Clitoria ternatea</name>
    <name type="common">Butterfly pea</name>
    <dbReference type="NCBI Taxonomy" id="43366"/>
    <lineage>
        <taxon>Eukaryota</taxon>
        <taxon>Viridiplantae</taxon>
        <taxon>Streptophyta</taxon>
        <taxon>Embryophyta</taxon>
        <taxon>Tracheophyta</taxon>
        <taxon>Spermatophyta</taxon>
        <taxon>Magnoliopsida</taxon>
        <taxon>eudicotyledons</taxon>
        <taxon>Gunneridae</taxon>
        <taxon>Pentapetalae</taxon>
        <taxon>rosids</taxon>
        <taxon>fabids</taxon>
        <taxon>Fabales</taxon>
        <taxon>Fabaceae</taxon>
        <taxon>Papilionoideae</taxon>
        <taxon>50 kb inversion clade</taxon>
        <taxon>NPAAA clade</taxon>
        <taxon>indigoferoid/millettioid clade</taxon>
        <taxon>Phaseoleae</taxon>
        <taxon>Clitoria</taxon>
    </lineage>
</organism>
<gene>
    <name evidence="2" type="ORF">RJT34_23980</name>
</gene>
<keyword evidence="3" id="KW-1185">Reference proteome</keyword>
<evidence type="ECO:0000256" key="1">
    <source>
        <dbReference type="SAM" id="MobiDB-lite"/>
    </source>
</evidence>
<accession>A0AAN9FM82</accession>
<proteinExistence type="predicted"/>
<protein>
    <submittedName>
        <fullName evidence="2">Uncharacterized protein</fullName>
    </submittedName>
</protein>
<name>A0AAN9FM82_CLITE</name>
<feature type="region of interest" description="Disordered" evidence="1">
    <location>
        <begin position="61"/>
        <end position="125"/>
    </location>
</feature>
<reference evidence="2 3" key="1">
    <citation type="submission" date="2024-01" db="EMBL/GenBank/DDBJ databases">
        <title>The genomes of 5 underutilized Papilionoideae crops provide insights into root nodulation and disease resistance.</title>
        <authorList>
            <person name="Yuan L."/>
        </authorList>
    </citation>
    <scope>NUCLEOTIDE SEQUENCE [LARGE SCALE GENOMIC DNA]</scope>
    <source>
        <strain evidence="2">LY-2023</strain>
        <tissue evidence="2">Leaf</tissue>
    </source>
</reference>
<evidence type="ECO:0000313" key="2">
    <source>
        <dbReference type="EMBL" id="KAK7278939.1"/>
    </source>
</evidence>
<dbReference type="Proteomes" id="UP001359559">
    <property type="component" value="Unassembled WGS sequence"/>
</dbReference>
<sequence length="125" mass="13325">MTCSLPTSLPPSCLLFSFTVSENHLFPPSFPPSVISSVLVHRLPSSFTIHLHRSVSDFHSSVAPANGEVDDTTHDGGQPDGQPNATDGQPDGKPIATDGQPDGQKGNKKPKALTDLKLDTKEERP</sequence>
<dbReference type="AlphaFoldDB" id="A0AAN9FM82"/>